<protein>
    <submittedName>
        <fullName evidence="1">Uncharacterized protein</fullName>
    </submittedName>
</protein>
<dbReference type="OrthoDB" id="7060658at2"/>
<accession>A0A378WTW1</accession>
<dbReference type="AlphaFoldDB" id="A0A378WTW1"/>
<dbReference type="Proteomes" id="UP000254055">
    <property type="component" value="Unassembled WGS sequence"/>
</dbReference>
<sequence>MNKFKLTKNLQIFQLARSYLIERTCNEEPELFKNLYQFENNLNLLNLCFEQEFIDWIHYHFKLAESKNLLNDNVFLQSMLKLIRLKEEPSGDLLSQISFISIEILNEKKKIIQSIIDFDIKNEKNYQRLIYSHEKDKALFKRQFIQLLKEAENGDL</sequence>
<name>A0A378WTW1_9NEIS</name>
<dbReference type="RefSeq" id="WP_115134652.1">
    <property type="nucleotide sequence ID" value="NZ_UGRS01000002.1"/>
</dbReference>
<reference evidence="1 2" key="1">
    <citation type="submission" date="2018-06" db="EMBL/GenBank/DDBJ databases">
        <authorList>
            <consortium name="Pathogen Informatics"/>
            <person name="Doyle S."/>
        </authorList>
    </citation>
    <scope>NUCLEOTIDE SEQUENCE [LARGE SCALE GENOMIC DNA]</scope>
    <source>
        <strain evidence="1 2">NCTC12229</strain>
    </source>
</reference>
<evidence type="ECO:0000313" key="2">
    <source>
        <dbReference type="Proteomes" id="UP000254055"/>
    </source>
</evidence>
<evidence type="ECO:0000313" key="1">
    <source>
        <dbReference type="EMBL" id="SUA44579.1"/>
    </source>
</evidence>
<proteinExistence type="predicted"/>
<dbReference type="EMBL" id="UGRS01000002">
    <property type="protein sequence ID" value="SUA44579.1"/>
    <property type="molecule type" value="Genomic_DNA"/>
</dbReference>
<gene>
    <name evidence="1" type="ORF">NCTC12229_02078</name>
</gene>
<organism evidence="1 2">
    <name type="scientific">Neisseria zoodegmatis</name>
    <dbReference type="NCBI Taxonomy" id="326523"/>
    <lineage>
        <taxon>Bacteria</taxon>
        <taxon>Pseudomonadati</taxon>
        <taxon>Pseudomonadota</taxon>
        <taxon>Betaproteobacteria</taxon>
        <taxon>Neisseriales</taxon>
        <taxon>Neisseriaceae</taxon>
        <taxon>Neisseria</taxon>
    </lineage>
</organism>